<dbReference type="AlphaFoldDB" id="A0A8H4H566"/>
<gene>
    <name evidence="3" type="ORF">CNMCM6805_005866</name>
</gene>
<dbReference type="InterPro" id="IPR025110">
    <property type="entry name" value="AMP-bd_C"/>
</dbReference>
<sequence length="572" mass="63759">MMPPQTRLIESPYNVDIPISDIPSWVFSAGTEETRREPQYFDADNPARYFSLSEAELYVKQVALGLQRLGLQANDKVLLFSPNKLYFPVLLWGTIAARCVFTAVSPSAQEAELSYQLADSGAKIIIAHPDTAALAVHTASKLGLPETSVLLFTDPGEQPTGVPPGLRKWTDIWAPPEEARVWKWEPIRTIEEAQNTAAIINYSSGTTGTPKGVELSHYNIIANSVQIVHKRTLVANTPQGRARRHRLNLSGERWIAPLPMYHAFGQIWYCMNAVQLRAKVFVMSKFDVKAYLRYLDIYRITFVTTVPVIMAMMVKYPHANSFNLKAIENVVSGSAPLSPEMGKRFKELYLHEDATVKQGMGLTETTCSLFQFAPDDIDDGRSIGWLNANCKAKIVPVAGEDYESTGPPDVVVGEIWVSGPNVMMGYYRKPKETAATIVHEAGERWLKTGDIGYADDRGRFYVVDRMKELLKVKGLQVSPAELELALLQHHDISDAAVVGAKINGGEYPRAFVVRKRGVVTAAEVEELIRSRFARHKWLTAGVYFIDRIPRTASGKVMRRLLPKIDANPSSKL</sequence>
<dbReference type="OrthoDB" id="6509636at2759"/>
<dbReference type="PANTHER" id="PTHR24096:SF424">
    <property type="entry name" value="ACETYL-COA SYNTHETASE-LIKE PROTEIN-RELATED"/>
    <property type="match status" value="1"/>
</dbReference>
<reference evidence="3" key="2">
    <citation type="submission" date="2020-04" db="EMBL/GenBank/DDBJ databases">
        <authorList>
            <person name="Santos R.A.C."/>
            <person name="Steenwyk J.L."/>
            <person name="Rivero-Menendez O."/>
            <person name="Mead M.E."/>
            <person name="Silva L.P."/>
            <person name="Bastos R.W."/>
            <person name="Alastruey-Izquierdo A."/>
            <person name="Goldman G.H."/>
            <person name="Rokas A."/>
        </authorList>
    </citation>
    <scope>NUCLEOTIDE SEQUENCE</scope>
    <source>
        <strain evidence="3">CNM-CM6805</strain>
    </source>
</reference>
<dbReference type="InterPro" id="IPR000873">
    <property type="entry name" value="AMP-dep_synth/lig_dom"/>
</dbReference>
<evidence type="ECO:0000313" key="3">
    <source>
        <dbReference type="EMBL" id="KAF4239444.1"/>
    </source>
</evidence>
<evidence type="ECO:0000313" key="4">
    <source>
        <dbReference type="Proteomes" id="UP000653565"/>
    </source>
</evidence>
<dbReference type="GO" id="GO:0016405">
    <property type="term" value="F:CoA-ligase activity"/>
    <property type="evidence" value="ECO:0007669"/>
    <property type="project" value="TreeGrafter"/>
</dbReference>
<comment type="caution">
    <text evidence="3">The sequence shown here is derived from an EMBL/GenBank/DDBJ whole genome shotgun (WGS) entry which is preliminary data.</text>
</comment>
<dbReference type="Pfam" id="PF00501">
    <property type="entry name" value="AMP-binding"/>
    <property type="match status" value="1"/>
</dbReference>
<dbReference type="InterPro" id="IPR042099">
    <property type="entry name" value="ANL_N_sf"/>
</dbReference>
<keyword evidence="4" id="KW-1185">Reference proteome</keyword>
<dbReference type="Gene3D" id="3.40.50.12780">
    <property type="entry name" value="N-terminal domain of ligase-like"/>
    <property type="match status" value="1"/>
</dbReference>
<reference evidence="3" key="1">
    <citation type="journal article" date="2020" name="bioRxiv">
        <title>Genomic and phenotypic heterogeneity of clinical isolates of the human pathogens Aspergillus fumigatus, Aspergillus lentulus and Aspergillus fumigatiaffinis.</title>
        <authorList>
            <person name="dos Santos R.A.C."/>
            <person name="Steenwyk J.L."/>
            <person name="Rivero-Menendez O."/>
            <person name="Mead M.E."/>
            <person name="Silva L.P."/>
            <person name="Bastos R.W."/>
            <person name="Alastruey-Izquierdo A."/>
            <person name="Goldman G.H."/>
            <person name="Rokas A."/>
        </authorList>
    </citation>
    <scope>NUCLEOTIDE SEQUENCE</scope>
    <source>
        <strain evidence="3">CNM-CM6805</strain>
    </source>
</reference>
<dbReference type="Gene3D" id="3.30.300.30">
    <property type="match status" value="1"/>
</dbReference>
<evidence type="ECO:0000259" key="1">
    <source>
        <dbReference type="Pfam" id="PF00501"/>
    </source>
</evidence>
<dbReference type="EMBL" id="JAAAPX010000032">
    <property type="protein sequence ID" value="KAF4239444.1"/>
    <property type="molecule type" value="Genomic_DNA"/>
</dbReference>
<dbReference type="PROSITE" id="PS00455">
    <property type="entry name" value="AMP_BINDING"/>
    <property type="match status" value="1"/>
</dbReference>
<organism evidence="3 4">
    <name type="scientific">Aspergillus fumigatiaffinis</name>
    <dbReference type="NCBI Taxonomy" id="340414"/>
    <lineage>
        <taxon>Eukaryota</taxon>
        <taxon>Fungi</taxon>
        <taxon>Dikarya</taxon>
        <taxon>Ascomycota</taxon>
        <taxon>Pezizomycotina</taxon>
        <taxon>Eurotiomycetes</taxon>
        <taxon>Eurotiomycetidae</taxon>
        <taxon>Eurotiales</taxon>
        <taxon>Aspergillaceae</taxon>
        <taxon>Aspergillus</taxon>
        <taxon>Aspergillus subgen. Fumigati</taxon>
    </lineage>
</organism>
<feature type="domain" description="AMP-binding enzyme C-terminal" evidence="2">
    <location>
        <begin position="481"/>
        <end position="555"/>
    </location>
</feature>
<proteinExistence type="predicted"/>
<dbReference type="InterPro" id="IPR045851">
    <property type="entry name" value="AMP-bd_C_sf"/>
</dbReference>
<name>A0A8H4H566_9EURO</name>
<accession>A0A8H4H566</accession>
<protein>
    <submittedName>
        <fullName evidence="3">Uncharacterized protein</fullName>
    </submittedName>
</protein>
<dbReference type="SUPFAM" id="SSF56801">
    <property type="entry name" value="Acetyl-CoA synthetase-like"/>
    <property type="match status" value="1"/>
</dbReference>
<dbReference type="PANTHER" id="PTHR24096">
    <property type="entry name" value="LONG-CHAIN-FATTY-ACID--COA LIGASE"/>
    <property type="match status" value="1"/>
</dbReference>
<dbReference type="InterPro" id="IPR020845">
    <property type="entry name" value="AMP-binding_CS"/>
</dbReference>
<dbReference type="Proteomes" id="UP000653565">
    <property type="component" value="Unassembled WGS sequence"/>
</dbReference>
<dbReference type="Pfam" id="PF13193">
    <property type="entry name" value="AMP-binding_C"/>
    <property type="match status" value="1"/>
</dbReference>
<feature type="domain" description="AMP-dependent synthetase/ligase" evidence="1">
    <location>
        <begin position="45"/>
        <end position="427"/>
    </location>
</feature>
<evidence type="ECO:0000259" key="2">
    <source>
        <dbReference type="Pfam" id="PF13193"/>
    </source>
</evidence>